<name>A0ABR2PNZ7_9ROSI</name>
<dbReference type="EMBL" id="JBBPBN010000055">
    <property type="protein sequence ID" value="KAK8990131.1"/>
    <property type="molecule type" value="Genomic_DNA"/>
</dbReference>
<evidence type="ECO:0000313" key="9">
    <source>
        <dbReference type="Proteomes" id="UP001396334"/>
    </source>
</evidence>
<feature type="region of interest" description="Disordered" evidence="6">
    <location>
        <begin position="294"/>
        <end position="334"/>
    </location>
</feature>
<evidence type="ECO:0000259" key="7">
    <source>
        <dbReference type="PROSITE" id="PS51775"/>
    </source>
</evidence>
<accession>A0ABR2PNZ7</accession>
<keyword evidence="4" id="KW-0472">Membrane</keyword>
<evidence type="ECO:0000256" key="6">
    <source>
        <dbReference type="SAM" id="MobiDB-lite"/>
    </source>
</evidence>
<keyword evidence="5" id="KW-0175">Coiled coil</keyword>
<evidence type="ECO:0000313" key="8">
    <source>
        <dbReference type="EMBL" id="KAK8990131.1"/>
    </source>
</evidence>
<feature type="region of interest" description="Disordered" evidence="6">
    <location>
        <begin position="560"/>
        <end position="590"/>
    </location>
</feature>
<dbReference type="Proteomes" id="UP001396334">
    <property type="component" value="Unassembled WGS sequence"/>
</dbReference>
<feature type="compositionally biased region" description="Polar residues" evidence="6">
    <location>
        <begin position="321"/>
        <end position="330"/>
    </location>
</feature>
<proteinExistence type="predicted"/>
<evidence type="ECO:0000256" key="5">
    <source>
        <dbReference type="SAM" id="Coils"/>
    </source>
</evidence>
<evidence type="ECO:0000256" key="3">
    <source>
        <dbReference type="ARBA" id="ARBA00022989"/>
    </source>
</evidence>
<sequence length="715" mass="81405">MESEISSRPRDSIKCCDCGCPTCSLIGKPSSTWFRSVKRKYDEFETGNQFYVPEFDLYSNPKVQIENECEALRETVSTQQATIKDLHAELEKERNASSSAASEAMSMILKLQKQKAEIQMEASQFMRFAEEKMAHDQEEILALEDLLYKREEADESLEALDYKHMMMSFGMEDEAEGEKDGEIQGMGMDENFDAQVDLPAYDYPPLKCGLNEKPGHEVEDVEKYAFGETPDTGEQLRNLEQRILQEEMKTRSSQMDGGFPERNLELRIFQVERNPSSSQMDGGFPERNLEQRKLQVERNPSSSQMDEDFPARNLEQRKSQVETNPSSSQMDGGFPARNLEQRNFQVEMNPSSSQMDGGFPARNLEQRNFQVETNRSSSQMDGGFPVWNLEQMNLQVETNRSSSQMDRGFPVRNLEQMNLQVKTNPGSSQMDGGFPVRNLEQRNLQVKTNRSSSQMDGSFPGTKNVLEKVIVGQSPRRARHSRRFSTDSYNSLLAKETASEFTIDSPRFNIGSPRFNATYKKMGLASKMDEVSSSRRMDNTSEVADDMSDRVYTIDSVHHGATYNETTKPKPGTETETADEYASTPRGEFNLPDACDPDIKKLYTRLQALEADRESMRQALFSMRTDKAQLVLLKEIAQHLSKEMPSNRQVAKPSILGSLPFISVFKWVASLIFRRQRARRSKYLYGLSPNNVGLLMLLDKGPRLGQWRCLSSTQV</sequence>
<feature type="domain" description="GTD-binding" evidence="7">
    <location>
        <begin position="67"/>
        <end position="168"/>
    </location>
</feature>
<evidence type="ECO:0000256" key="2">
    <source>
        <dbReference type="ARBA" id="ARBA00022692"/>
    </source>
</evidence>
<comment type="subcellular location">
    <subcellularLocation>
        <location evidence="1">Membrane</location>
    </subcellularLocation>
</comment>
<dbReference type="InterPro" id="IPR007656">
    <property type="entry name" value="GTD-bd"/>
</dbReference>
<dbReference type="Pfam" id="PF04576">
    <property type="entry name" value="Zein-binding"/>
    <property type="match status" value="1"/>
</dbReference>
<feature type="coiled-coil region" evidence="5">
    <location>
        <begin position="62"/>
        <end position="96"/>
    </location>
</feature>
<organism evidence="8 9">
    <name type="scientific">Hibiscus sabdariffa</name>
    <name type="common">roselle</name>
    <dbReference type="NCBI Taxonomy" id="183260"/>
    <lineage>
        <taxon>Eukaryota</taxon>
        <taxon>Viridiplantae</taxon>
        <taxon>Streptophyta</taxon>
        <taxon>Embryophyta</taxon>
        <taxon>Tracheophyta</taxon>
        <taxon>Spermatophyta</taxon>
        <taxon>Magnoliopsida</taxon>
        <taxon>eudicotyledons</taxon>
        <taxon>Gunneridae</taxon>
        <taxon>Pentapetalae</taxon>
        <taxon>rosids</taxon>
        <taxon>malvids</taxon>
        <taxon>Malvales</taxon>
        <taxon>Malvaceae</taxon>
        <taxon>Malvoideae</taxon>
        <taxon>Hibiscus</taxon>
    </lineage>
</organism>
<keyword evidence="2" id="KW-0812">Transmembrane</keyword>
<keyword evidence="9" id="KW-1185">Reference proteome</keyword>
<gene>
    <name evidence="8" type="ORF">V6N11_008646</name>
</gene>
<keyword evidence="3" id="KW-1133">Transmembrane helix</keyword>
<evidence type="ECO:0000256" key="4">
    <source>
        <dbReference type="ARBA" id="ARBA00023136"/>
    </source>
</evidence>
<dbReference type="PROSITE" id="PS51775">
    <property type="entry name" value="GTD_BINDING"/>
    <property type="match status" value="1"/>
</dbReference>
<reference evidence="8 9" key="1">
    <citation type="journal article" date="2024" name="G3 (Bethesda)">
        <title>Genome assembly of Hibiscus sabdariffa L. provides insights into metabolisms of medicinal natural products.</title>
        <authorList>
            <person name="Kim T."/>
        </authorList>
    </citation>
    <scope>NUCLEOTIDE SEQUENCE [LARGE SCALE GENOMIC DNA]</scope>
    <source>
        <strain evidence="8">TK-2024</strain>
        <tissue evidence="8">Old leaves</tissue>
    </source>
</reference>
<dbReference type="PANTHER" id="PTHR31422">
    <property type="entry name" value="BNAANNG28530D PROTEIN"/>
    <property type="match status" value="1"/>
</dbReference>
<protein>
    <recommendedName>
        <fullName evidence="7">GTD-binding domain-containing protein</fullName>
    </recommendedName>
</protein>
<dbReference type="PANTHER" id="PTHR31422:SF0">
    <property type="entry name" value="MYOSIN-BINDING PROTEIN 7"/>
    <property type="match status" value="1"/>
</dbReference>
<evidence type="ECO:0000256" key="1">
    <source>
        <dbReference type="ARBA" id="ARBA00004370"/>
    </source>
</evidence>
<comment type="caution">
    <text evidence="8">The sequence shown here is derived from an EMBL/GenBank/DDBJ whole genome shotgun (WGS) entry which is preliminary data.</text>
</comment>